<dbReference type="AlphaFoldDB" id="A0A5R9H7T3"/>
<sequence length="342" mass="40368">MFDGDIEVTKEIIKTKNQIFVIKNINNISYDKEAISFVGPGMLFLVSSLFIYIVISKFIAICISIIAVAMFFMKFTKYHIIINGDRRNSIHTLDEKIFSKTKNKIEEALENYQNNGENKKEYSKTDENINKQSTTKETTIKRDRNYFTNLKNENQEKPKRTNSNYFTNLKNNIKQGLEKDIVEINKFKEKKQDTNKETNQNQKYKQYTEEEKKSYGQRMKELREKGKEYEKYVAGHFKIDGYEIFLNGIKNGVRDKGIDIICTKDNELILIQCKNWKADTKYKINHEKLKAFVGSCTEYVNQNKLFDKNIKLKFITSNYILDKSGEHFINESKTLQYQVIEY</sequence>
<evidence type="ECO:0000313" key="4">
    <source>
        <dbReference type="EMBL" id="TLS72140.1"/>
    </source>
</evidence>
<dbReference type="InterPro" id="IPR011335">
    <property type="entry name" value="Restrct_endonuc-II-like"/>
</dbReference>
<dbReference type="InterPro" id="IPR007560">
    <property type="entry name" value="Restrct_endonuc_IV_Mrr"/>
</dbReference>
<dbReference type="SUPFAM" id="SSF52980">
    <property type="entry name" value="Restriction endonuclease-like"/>
    <property type="match status" value="1"/>
</dbReference>
<evidence type="ECO:0000313" key="5">
    <source>
        <dbReference type="Proteomes" id="UP000308001"/>
    </source>
</evidence>
<evidence type="ECO:0000256" key="1">
    <source>
        <dbReference type="SAM" id="Coils"/>
    </source>
</evidence>
<dbReference type="GO" id="GO:0003677">
    <property type="term" value="F:DNA binding"/>
    <property type="evidence" value="ECO:0007669"/>
    <property type="project" value="InterPro"/>
</dbReference>
<name>A0A5R9H7T3_9BACT</name>
<comment type="caution">
    <text evidence="4">The sequence shown here is derived from an EMBL/GenBank/DDBJ whole genome shotgun (WGS) entry which is preliminary data.</text>
</comment>
<keyword evidence="1" id="KW-0175">Coiled coil</keyword>
<keyword evidence="4" id="KW-0378">Hydrolase</keyword>
<dbReference type="Gene3D" id="3.40.1350.10">
    <property type="match status" value="1"/>
</dbReference>
<dbReference type="Proteomes" id="UP000308001">
    <property type="component" value="Unassembled WGS sequence"/>
</dbReference>
<feature type="domain" description="Restriction endonuclease type IV Mrr" evidence="3">
    <location>
        <begin position="225"/>
        <end position="306"/>
    </location>
</feature>
<keyword evidence="2" id="KW-0472">Membrane</keyword>
<dbReference type="InterPro" id="IPR011856">
    <property type="entry name" value="tRNA_endonuc-like_dom_sf"/>
</dbReference>
<gene>
    <name evidence="4" type="ORF">FE246_06855</name>
</gene>
<dbReference type="GO" id="GO:0004519">
    <property type="term" value="F:endonuclease activity"/>
    <property type="evidence" value="ECO:0007669"/>
    <property type="project" value="UniProtKB-KW"/>
</dbReference>
<keyword evidence="2" id="KW-0812">Transmembrane</keyword>
<dbReference type="Pfam" id="PF04471">
    <property type="entry name" value="Mrr_cat"/>
    <property type="match status" value="1"/>
</dbReference>
<feature type="transmembrane region" description="Helical" evidence="2">
    <location>
        <begin position="49"/>
        <end position="72"/>
    </location>
</feature>
<keyword evidence="4" id="KW-0540">Nuclease</keyword>
<evidence type="ECO:0000259" key="3">
    <source>
        <dbReference type="Pfam" id="PF04471"/>
    </source>
</evidence>
<protein>
    <submittedName>
        <fullName evidence="4">Restriction endonuclease</fullName>
    </submittedName>
</protein>
<evidence type="ECO:0000256" key="2">
    <source>
        <dbReference type="SAM" id="Phobius"/>
    </source>
</evidence>
<dbReference type="RefSeq" id="WP_138142914.1">
    <property type="nucleotide sequence ID" value="NZ_VBUF01000003.1"/>
</dbReference>
<feature type="coiled-coil region" evidence="1">
    <location>
        <begin position="177"/>
        <end position="225"/>
    </location>
</feature>
<accession>A0A5R9H7T3</accession>
<dbReference type="GO" id="GO:0009307">
    <property type="term" value="P:DNA restriction-modification system"/>
    <property type="evidence" value="ECO:0007669"/>
    <property type="project" value="InterPro"/>
</dbReference>
<proteinExistence type="predicted"/>
<keyword evidence="2" id="KW-1133">Transmembrane helix</keyword>
<reference evidence="4 5" key="1">
    <citation type="submission" date="2019-05" db="EMBL/GenBank/DDBJ databases">
        <title>Arcobacter cibarius and Arcobacter thereius providing challenges in identification an antibiotic susceptibility and Quinolone resistance.</title>
        <authorList>
            <person name="Busch A."/>
            <person name="Hanel I."/>
            <person name="Hotzel H."/>
            <person name="Tomaso H."/>
        </authorList>
    </citation>
    <scope>NUCLEOTIDE SEQUENCE [LARGE SCALE GENOMIC DNA]</scope>
    <source>
        <strain evidence="4 5">17CS1191_2</strain>
    </source>
</reference>
<organism evidence="4 5">
    <name type="scientific">Aliarcobacter thereius</name>
    <dbReference type="NCBI Taxonomy" id="544718"/>
    <lineage>
        <taxon>Bacteria</taxon>
        <taxon>Pseudomonadati</taxon>
        <taxon>Campylobacterota</taxon>
        <taxon>Epsilonproteobacteria</taxon>
        <taxon>Campylobacterales</taxon>
        <taxon>Arcobacteraceae</taxon>
        <taxon>Aliarcobacter</taxon>
    </lineage>
</organism>
<dbReference type="EMBL" id="VBUF01000003">
    <property type="protein sequence ID" value="TLS72140.1"/>
    <property type="molecule type" value="Genomic_DNA"/>
</dbReference>
<keyword evidence="4" id="KW-0255">Endonuclease</keyword>